<comment type="caution">
    <text evidence="3">The sequence shown here is derived from an EMBL/GenBank/DDBJ whole genome shotgun (WGS) entry which is preliminary data.</text>
</comment>
<dbReference type="Proteomes" id="UP000460272">
    <property type="component" value="Unassembled WGS sequence"/>
</dbReference>
<evidence type="ECO:0000256" key="1">
    <source>
        <dbReference type="SAM" id="Coils"/>
    </source>
</evidence>
<gene>
    <name evidence="3" type="ORF">EAS64_16710</name>
</gene>
<dbReference type="PROSITE" id="PS50937">
    <property type="entry name" value="HTH_MERR_2"/>
    <property type="match status" value="1"/>
</dbReference>
<feature type="coiled-coil region" evidence="1">
    <location>
        <begin position="91"/>
        <end position="132"/>
    </location>
</feature>
<reference evidence="3 4" key="1">
    <citation type="submission" date="2018-11" db="EMBL/GenBank/DDBJ databases">
        <title>Trebonia kvetii gen.nov., sp.nov., a novel acidophilic actinobacterium, and proposal of the new actinobacterial family Treboniaceae fam. nov.</title>
        <authorList>
            <person name="Rapoport D."/>
            <person name="Sagova-Mareckova M."/>
            <person name="Sedlacek I."/>
            <person name="Provaznik J."/>
            <person name="Kralova S."/>
            <person name="Pavlinic D."/>
            <person name="Benes V."/>
            <person name="Kopecky J."/>
        </authorList>
    </citation>
    <scope>NUCLEOTIDE SEQUENCE [LARGE SCALE GENOMIC DNA]</scope>
    <source>
        <strain evidence="3 4">15Tr583</strain>
    </source>
</reference>
<sequence length="145" mass="16585">MTARNTGHCGEGRRTVEPFDDENVPLFTVGQVADMLSLKQAFLRRIDDLQVVSPQRSAGRQRRYTRVEIRIIQQVATMADEGMTMTAIRRIIELEQQLAEVVRQRDELAARLSEVSAERIRLTQQLRSLLRRDDGDRAYSAGDEV</sequence>
<keyword evidence="1" id="KW-0175">Coiled coil</keyword>
<dbReference type="SMART" id="SM00422">
    <property type="entry name" value="HTH_MERR"/>
    <property type="match status" value="1"/>
</dbReference>
<protein>
    <submittedName>
        <fullName evidence="3">MerR family transcriptional regulator</fullName>
    </submittedName>
</protein>
<evidence type="ECO:0000313" key="4">
    <source>
        <dbReference type="Proteomes" id="UP000460272"/>
    </source>
</evidence>
<dbReference type="InterPro" id="IPR009061">
    <property type="entry name" value="DNA-bd_dom_put_sf"/>
</dbReference>
<dbReference type="Pfam" id="PF13411">
    <property type="entry name" value="MerR_1"/>
    <property type="match status" value="1"/>
</dbReference>
<feature type="domain" description="HTH merR-type" evidence="2">
    <location>
        <begin position="26"/>
        <end position="94"/>
    </location>
</feature>
<dbReference type="GO" id="GO:0006355">
    <property type="term" value="P:regulation of DNA-templated transcription"/>
    <property type="evidence" value="ECO:0007669"/>
    <property type="project" value="InterPro"/>
</dbReference>
<dbReference type="InterPro" id="IPR000551">
    <property type="entry name" value="MerR-type_HTH_dom"/>
</dbReference>
<dbReference type="SUPFAM" id="SSF46955">
    <property type="entry name" value="Putative DNA-binding domain"/>
    <property type="match status" value="1"/>
</dbReference>
<dbReference type="EMBL" id="RPFW01000003">
    <property type="protein sequence ID" value="TVZ04059.1"/>
    <property type="molecule type" value="Genomic_DNA"/>
</dbReference>
<name>A0A6P2BY34_9ACTN</name>
<dbReference type="Gene3D" id="1.10.1660.10">
    <property type="match status" value="1"/>
</dbReference>
<dbReference type="GO" id="GO:0003677">
    <property type="term" value="F:DNA binding"/>
    <property type="evidence" value="ECO:0007669"/>
    <property type="project" value="InterPro"/>
</dbReference>
<evidence type="ECO:0000313" key="3">
    <source>
        <dbReference type="EMBL" id="TVZ04059.1"/>
    </source>
</evidence>
<evidence type="ECO:0000259" key="2">
    <source>
        <dbReference type="PROSITE" id="PS50937"/>
    </source>
</evidence>
<dbReference type="AlphaFoldDB" id="A0A6P2BY34"/>
<organism evidence="3 4">
    <name type="scientific">Trebonia kvetii</name>
    <dbReference type="NCBI Taxonomy" id="2480626"/>
    <lineage>
        <taxon>Bacteria</taxon>
        <taxon>Bacillati</taxon>
        <taxon>Actinomycetota</taxon>
        <taxon>Actinomycetes</taxon>
        <taxon>Streptosporangiales</taxon>
        <taxon>Treboniaceae</taxon>
        <taxon>Trebonia</taxon>
    </lineage>
</organism>
<proteinExistence type="predicted"/>
<accession>A0A6P2BY34</accession>
<keyword evidence="4" id="KW-1185">Reference proteome</keyword>
<dbReference type="OrthoDB" id="3387956at2"/>